<dbReference type="RefSeq" id="WP_281735027.1">
    <property type="nucleotide sequence ID" value="NZ_JAKETQ010000001.1"/>
</dbReference>
<reference evidence="2" key="1">
    <citation type="submission" date="2022-03" db="EMBL/GenBank/DDBJ databases">
        <title>The complete genome sequence of a Methyloterrigena soli.</title>
        <authorList>
            <person name="Zi Z."/>
        </authorList>
    </citation>
    <scope>NUCLEOTIDE SEQUENCE</scope>
    <source>
        <strain evidence="2">M48</strain>
    </source>
</reference>
<name>A0AA41QKQ6_9HYPH</name>
<comment type="caution">
    <text evidence="2">The sequence shown here is derived from an EMBL/GenBank/DDBJ whole genome shotgun (WGS) entry which is preliminary data.</text>
</comment>
<feature type="region of interest" description="Disordered" evidence="1">
    <location>
        <begin position="113"/>
        <end position="133"/>
    </location>
</feature>
<accession>A0AA41QKQ6</accession>
<keyword evidence="3" id="KW-1185">Reference proteome</keyword>
<dbReference type="EMBL" id="JALAZD010000001">
    <property type="protein sequence ID" value="MCI0125958.1"/>
    <property type="molecule type" value="Genomic_DNA"/>
</dbReference>
<organism evidence="2 3">
    <name type="scientific">Paradevosia shaoguanensis</name>
    <dbReference type="NCBI Taxonomy" id="1335043"/>
    <lineage>
        <taxon>Bacteria</taxon>
        <taxon>Pseudomonadati</taxon>
        <taxon>Pseudomonadota</taxon>
        <taxon>Alphaproteobacteria</taxon>
        <taxon>Hyphomicrobiales</taxon>
        <taxon>Devosiaceae</taxon>
        <taxon>Paradevosia</taxon>
    </lineage>
</organism>
<protein>
    <submittedName>
        <fullName evidence="2">Uncharacterized protein</fullName>
    </submittedName>
</protein>
<sequence>MGNALRRADLFTPDFDPAIIVCGRANGGKPHASVFDAGSRVGAETAAAIMNMHVIPVGDDAIKALAGKLPQGRIFGSGRAFVPFVSRQLYAELEKHIPAVVRTAKLKVVAASGDAAGSGKTPPASPGQAGTDKVNMPKDWASIKLGSMVLASEGRGEGWYESVVIEVKGNDVFELKWLDWPEEPAFVRHRTRLALLHPGIGDETP</sequence>
<evidence type="ECO:0000256" key="1">
    <source>
        <dbReference type="SAM" id="MobiDB-lite"/>
    </source>
</evidence>
<evidence type="ECO:0000313" key="3">
    <source>
        <dbReference type="Proteomes" id="UP001156140"/>
    </source>
</evidence>
<proteinExistence type="predicted"/>
<gene>
    <name evidence="2" type="ORF">ML536_03870</name>
</gene>
<dbReference type="AlphaFoldDB" id="A0AA41QKQ6"/>
<dbReference type="Proteomes" id="UP001156140">
    <property type="component" value="Unassembled WGS sequence"/>
</dbReference>
<evidence type="ECO:0000313" key="2">
    <source>
        <dbReference type="EMBL" id="MCI0125958.1"/>
    </source>
</evidence>